<keyword evidence="1" id="KW-0863">Zinc-finger</keyword>
<evidence type="ECO:0000256" key="1">
    <source>
        <dbReference type="ARBA" id="ARBA00022771"/>
    </source>
</evidence>
<keyword evidence="2" id="KW-0862">Zinc</keyword>
<dbReference type="GO" id="GO:0008270">
    <property type="term" value="F:zinc ion binding"/>
    <property type="evidence" value="ECO:0007669"/>
    <property type="project" value="UniProtKB-KW"/>
</dbReference>
<accession>N1QWI5</accession>
<dbReference type="InterPro" id="IPR013083">
    <property type="entry name" value="Znf_RING/FYVE/PHD"/>
</dbReference>
<reference evidence="3" key="1">
    <citation type="submission" date="2015-06" db="UniProtKB">
        <authorList>
            <consortium name="EnsemblPlants"/>
        </authorList>
    </citation>
    <scope>IDENTIFICATION</scope>
</reference>
<dbReference type="InterPro" id="IPR011011">
    <property type="entry name" value="Znf_FYVE_PHD"/>
</dbReference>
<name>N1QWI5_AEGTA</name>
<dbReference type="PANTHER" id="PTHR46235">
    <property type="entry name" value="PHD FINGER-CONTAINING PROTEIN DDB_G0268158"/>
    <property type="match status" value="1"/>
</dbReference>
<keyword evidence="1" id="KW-0479">Metal-binding</keyword>
<sequence length="251" mass="28234">MEIQQQRWRWQRLQAAAAARALDLVAGLDRVTGFSIEEMRTVHKPNVFEDFIVNDWKILQSFIKDTSGKYFECILRSLSTKESFIVVAEPLASGGKGNCDTVSDGNIIGDDGDGTEPICAICDEGGELLSCKGRCKRAFHPTIEAGRKSKCVTLGYTAVQEMNKFICENCRYEQHQCFKCGELDSSHEPNAKVTYCFFLRRLYLWSFNVVNCFVATSTTPSVLQNYFSLTVMEPTLSKVISLRLFAKGDML</sequence>
<dbReference type="SUPFAM" id="SSF57903">
    <property type="entry name" value="FYVE/PHD zinc finger"/>
    <property type="match status" value="1"/>
</dbReference>
<protein>
    <submittedName>
        <fullName evidence="3">Uncharacterized protein</fullName>
    </submittedName>
</protein>
<evidence type="ECO:0000256" key="2">
    <source>
        <dbReference type="ARBA" id="ARBA00022833"/>
    </source>
</evidence>
<dbReference type="Gene3D" id="3.30.40.10">
    <property type="entry name" value="Zinc/RING finger domain, C3HC4 (zinc finger)"/>
    <property type="match status" value="1"/>
</dbReference>
<proteinExistence type="predicted"/>
<dbReference type="EnsemblPlants" id="EMT14487">
    <property type="protein sequence ID" value="EMT14487"/>
    <property type="gene ID" value="F775_24430"/>
</dbReference>
<dbReference type="AlphaFoldDB" id="N1QWI5"/>
<organism evidence="3">
    <name type="scientific">Aegilops tauschii</name>
    <name type="common">Tausch's goatgrass</name>
    <name type="synonym">Aegilops squarrosa</name>
    <dbReference type="NCBI Taxonomy" id="37682"/>
    <lineage>
        <taxon>Eukaryota</taxon>
        <taxon>Viridiplantae</taxon>
        <taxon>Streptophyta</taxon>
        <taxon>Embryophyta</taxon>
        <taxon>Tracheophyta</taxon>
        <taxon>Spermatophyta</taxon>
        <taxon>Magnoliopsida</taxon>
        <taxon>Liliopsida</taxon>
        <taxon>Poales</taxon>
        <taxon>Poaceae</taxon>
        <taxon>BOP clade</taxon>
        <taxon>Pooideae</taxon>
        <taxon>Triticodae</taxon>
        <taxon>Triticeae</taxon>
        <taxon>Triticinae</taxon>
        <taxon>Aegilops</taxon>
    </lineage>
</organism>
<dbReference type="PANTHER" id="PTHR46235:SF7">
    <property type="entry name" value="ZINC FINGER PHD-TYPE DOMAIN-CONTAINING PROTEIN"/>
    <property type="match status" value="1"/>
</dbReference>
<evidence type="ECO:0000313" key="3">
    <source>
        <dbReference type="EnsemblPlants" id="EMT14487"/>
    </source>
</evidence>